<keyword evidence="3" id="KW-1185">Reference proteome</keyword>
<dbReference type="Proteomes" id="UP001238523">
    <property type="component" value="Chromosome"/>
</dbReference>
<feature type="signal peptide" evidence="1">
    <location>
        <begin position="1"/>
        <end position="31"/>
    </location>
</feature>
<keyword evidence="1" id="KW-0732">Signal</keyword>
<sequence>MKKFTSYFLLLTSYFLLLASLIFMMSDKAHAQIHCEIDTLASANKEALYAPYKSLDYSSYSFCVNLYVHVIRKSDGTGGQSVSDVYQALSYLDTSYNPYNIYFKWNHQIDYIDDTNRYENPSGAVFNINNHNDGIDIYLFDDSAELDIATGGGSSNENLTAV</sequence>
<feature type="chain" id="PRO_5046959397" evidence="1">
    <location>
        <begin position="32"/>
        <end position="162"/>
    </location>
</feature>
<accession>A0ABY8KZK0</accession>
<organism evidence="2 3">
    <name type="scientific">Aequorivita marisscotiae</name>
    <dbReference type="NCBI Taxonomy" id="3040348"/>
    <lineage>
        <taxon>Bacteria</taxon>
        <taxon>Pseudomonadati</taxon>
        <taxon>Bacteroidota</taxon>
        <taxon>Flavobacteriia</taxon>
        <taxon>Flavobacteriales</taxon>
        <taxon>Flavobacteriaceae</taxon>
        <taxon>Aequorivita</taxon>
    </lineage>
</organism>
<evidence type="ECO:0000313" key="2">
    <source>
        <dbReference type="EMBL" id="WGF93352.1"/>
    </source>
</evidence>
<name>A0ABY8KZK0_9FLAO</name>
<protein>
    <submittedName>
        <fullName evidence="2">Uncharacterized protein</fullName>
    </submittedName>
</protein>
<gene>
    <name evidence="2" type="ORF">QCQ61_03970</name>
</gene>
<evidence type="ECO:0000313" key="3">
    <source>
        <dbReference type="Proteomes" id="UP001238523"/>
    </source>
</evidence>
<dbReference type="RefSeq" id="WP_279449425.1">
    <property type="nucleotide sequence ID" value="NZ_CP122379.1"/>
</dbReference>
<proteinExistence type="predicted"/>
<dbReference type="EMBL" id="CP122379">
    <property type="protein sequence ID" value="WGF93352.1"/>
    <property type="molecule type" value="Genomic_DNA"/>
</dbReference>
<evidence type="ECO:0000256" key="1">
    <source>
        <dbReference type="SAM" id="SignalP"/>
    </source>
</evidence>
<reference evidence="2 3" key="1">
    <citation type="submission" date="2023-04" db="EMBL/GenBank/DDBJ databases">
        <title>Taxonomic identification of the Arctic strain Aequorivita sp. nov. and transcriptomic analysis in response to temperature stress.</title>
        <authorList>
            <person name="Liu W."/>
            <person name="Cong B."/>
            <person name="Lin J."/>
        </authorList>
    </citation>
    <scope>NUCLEOTIDE SEQUENCE [LARGE SCALE GENOMIC DNA]</scope>
    <source>
        <strain evidence="2 3">Ant34-E75</strain>
    </source>
</reference>